<feature type="region of interest" description="Disordered" evidence="1">
    <location>
        <begin position="50"/>
        <end position="74"/>
    </location>
</feature>
<dbReference type="EMBL" id="JADOEL010000027">
    <property type="protein sequence ID" value="MBF8179717.1"/>
    <property type="molecule type" value="Genomic_DNA"/>
</dbReference>
<accession>A0ABS0EZ00</accession>
<keyword evidence="4" id="KW-1185">Reference proteome</keyword>
<keyword evidence="2" id="KW-0732">Signal</keyword>
<organism evidence="3 4">
    <name type="scientific">Herminiimonas contaminans</name>
    <dbReference type="NCBI Taxonomy" id="1111140"/>
    <lineage>
        <taxon>Bacteria</taxon>
        <taxon>Pseudomonadati</taxon>
        <taxon>Pseudomonadota</taxon>
        <taxon>Betaproteobacteria</taxon>
        <taxon>Burkholderiales</taxon>
        <taxon>Oxalobacteraceae</taxon>
        <taxon>Herminiimonas</taxon>
    </lineage>
</organism>
<dbReference type="Pfam" id="PF13663">
    <property type="entry name" value="DUF4148"/>
    <property type="match status" value="1"/>
</dbReference>
<protein>
    <submittedName>
        <fullName evidence="3">DUF4148 domain-containing protein</fullName>
    </submittedName>
</protein>
<feature type="signal peptide" evidence="2">
    <location>
        <begin position="1"/>
        <end position="28"/>
    </location>
</feature>
<dbReference type="RefSeq" id="WP_012079615.1">
    <property type="nucleotide sequence ID" value="NZ_JADOEL010000027.1"/>
</dbReference>
<dbReference type="Proteomes" id="UP000657372">
    <property type="component" value="Unassembled WGS sequence"/>
</dbReference>
<name>A0ABS0EZ00_9BURK</name>
<comment type="caution">
    <text evidence="3">The sequence shown here is derived from an EMBL/GenBank/DDBJ whole genome shotgun (WGS) entry which is preliminary data.</text>
</comment>
<sequence>MKSKIKNSIFVIATSLASAAFFSQTATAGESGYPVLQSISEKTTAQVKEELRKAKESGELSTSDSAYPILESAEAPKTRSEVKAELKQARTSEELRKFEQIYGG</sequence>
<gene>
    <name evidence="3" type="ORF">IXC47_18710</name>
</gene>
<dbReference type="InterPro" id="IPR025421">
    <property type="entry name" value="DUF4148"/>
</dbReference>
<evidence type="ECO:0000313" key="3">
    <source>
        <dbReference type="EMBL" id="MBF8179717.1"/>
    </source>
</evidence>
<evidence type="ECO:0000256" key="1">
    <source>
        <dbReference type="SAM" id="MobiDB-lite"/>
    </source>
</evidence>
<evidence type="ECO:0000256" key="2">
    <source>
        <dbReference type="SAM" id="SignalP"/>
    </source>
</evidence>
<proteinExistence type="predicted"/>
<reference evidence="3 4" key="1">
    <citation type="submission" date="2020-11" db="EMBL/GenBank/DDBJ databases">
        <title>WGS of Herminiimonas contaminans strain Marseille-Q4544 isolated from planarians Schmidtea mediterranea.</title>
        <authorList>
            <person name="Kangale L."/>
        </authorList>
    </citation>
    <scope>NUCLEOTIDE SEQUENCE [LARGE SCALE GENOMIC DNA]</scope>
    <source>
        <strain evidence="3 4">Marseille-Q4544</strain>
    </source>
</reference>
<feature type="chain" id="PRO_5046423545" evidence="2">
    <location>
        <begin position="29"/>
        <end position="104"/>
    </location>
</feature>
<evidence type="ECO:0000313" key="4">
    <source>
        <dbReference type="Proteomes" id="UP000657372"/>
    </source>
</evidence>